<feature type="compositionally biased region" description="Basic and acidic residues" evidence="1">
    <location>
        <begin position="25"/>
        <end position="34"/>
    </location>
</feature>
<accession>A9HAQ6</accession>
<sequence>MSFRSRSCVTTLVLPGFGSGTPSQRPREPTEPHRMNRPPRHILPLLLPVIMPMLALGPARGAAPRHPSHPATMGGPVTLTQQPDSVLDRAARLLNAGDLAAAARRGNTPVVLVGSAPLSTRAGDSALFVQLQSADLCGSAGCSTSVYLRKDKQDWIKVLDSVSGPVSLSRRTHGGMHDLIINGTDRWVWNGTTYRDTMPAPPADDLRQSIEHYQAQHHKAPPPQ</sequence>
<dbReference type="KEGG" id="gdi:GDI0781"/>
<dbReference type="AlphaFoldDB" id="A9HAQ6"/>
<dbReference type="EMBL" id="AM889285">
    <property type="protein sequence ID" value="CAP54724.1"/>
    <property type="molecule type" value="Genomic_DNA"/>
</dbReference>
<name>A9HAQ6_GLUDA</name>
<organism evidence="2 3">
    <name type="scientific">Gluconacetobacter diazotrophicus (strain ATCC 49037 / DSM 5601 / CCUG 37298 / CIP 103539 / LMG 7603 / PAl5)</name>
    <dbReference type="NCBI Taxonomy" id="272568"/>
    <lineage>
        <taxon>Bacteria</taxon>
        <taxon>Pseudomonadati</taxon>
        <taxon>Pseudomonadota</taxon>
        <taxon>Alphaproteobacteria</taxon>
        <taxon>Acetobacterales</taxon>
        <taxon>Acetobacteraceae</taxon>
        <taxon>Gluconacetobacter</taxon>
    </lineage>
</organism>
<feature type="region of interest" description="Disordered" evidence="1">
    <location>
        <begin position="14"/>
        <end position="39"/>
    </location>
</feature>
<gene>
    <name evidence="2" type="ordered locus">GDI0781</name>
</gene>
<keyword evidence="3" id="KW-1185">Reference proteome</keyword>
<dbReference type="Proteomes" id="UP000001176">
    <property type="component" value="Chromosome"/>
</dbReference>
<evidence type="ECO:0000256" key="1">
    <source>
        <dbReference type="SAM" id="MobiDB-lite"/>
    </source>
</evidence>
<evidence type="ECO:0000313" key="2">
    <source>
        <dbReference type="EMBL" id="CAP54724.1"/>
    </source>
</evidence>
<proteinExistence type="predicted"/>
<reference evidence="2 3" key="1">
    <citation type="journal article" date="2009" name="BMC Genomics">
        <title>Complete genome sequence of the sugarcane nitrogen-fixing endophyte Gluconacetobacter diazotrophicus Pal5.</title>
        <authorList>
            <person name="Bertalan M."/>
            <person name="Albano R."/>
            <person name="Padua V."/>
            <person name="Rouws L."/>
            <person name="Rojas C."/>
            <person name="Hemerly A."/>
            <person name="Teixeira K."/>
            <person name="Schwab S."/>
            <person name="Araujo J."/>
            <person name="Oliveira A."/>
            <person name="Franca L."/>
            <person name="Magalhaes V."/>
            <person name="Alqueres S."/>
            <person name="Cardoso A."/>
            <person name="Almeida W."/>
            <person name="Loureiro M.M."/>
            <person name="Nogueira E."/>
            <person name="Cidade D."/>
            <person name="Oliveira D."/>
            <person name="Simao T."/>
            <person name="Macedo J."/>
            <person name="Valadao A."/>
            <person name="Dreschsel M."/>
            <person name="Freitas F."/>
            <person name="Vidal M."/>
            <person name="Guedes H."/>
            <person name="Rodrigues E."/>
            <person name="Meneses C."/>
            <person name="Brioso P."/>
            <person name="Pozzer L."/>
            <person name="Figueiredo D."/>
            <person name="Montano H."/>
            <person name="Junior J."/>
            <person name="Filho G."/>
            <person name="Flores V."/>
            <person name="Ferreira B."/>
            <person name="Branco A."/>
            <person name="Gonzalez P."/>
            <person name="Guillobel H."/>
            <person name="Lemos M."/>
            <person name="Seibel L."/>
            <person name="Macedo J."/>
            <person name="Alves-Ferreira M."/>
            <person name="Sachetto-Martins G."/>
            <person name="Coelho A."/>
            <person name="Santos E."/>
            <person name="Amaral G."/>
            <person name="Neves A."/>
            <person name="Pacheco A.B."/>
            <person name="Carvalho D."/>
            <person name="Lery L."/>
            <person name="Bisch P."/>
            <person name="Rossle S.C."/>
            <person name="Urmenyi T."/>
            <person name="Kruger W.V."/>
            <person name="Martins O."/>
            <person name="Baldani J.I."/>
            <person name="Ferreira P.C."/>
        </authorList>
    </citation>
    <scope>NUCLEOTIDE SEQUENCE [LARGE SCALE GENOMIC DNA]</scope>
    <source>
        <strain evidence="3">ATCC 49037 / DSM 5601 / CCUG 37298 / CIP 103539 / LMG 7603 / PAl5</strain>
    </source>
</reference>
<evidence type="ECO:0000313" key="3">
    <source>
        <dbReference type="Proteomes" id="UP000001176"/>
    </source>
</evidence>
<protein>
    <submittedName>
        <fullName evidence="2">Uncharacterized protein</fullName>
    </submittedName>
</protein>